<keyword evidence="4" id="KW-1185">Reference proteome</keyword>
<dbReference type="InterPro" id="IPR012349">
    <property type="entry name" value="Split_barrel_FMN-bd"/>
</dbReference>
<comment type="caution">
    <text evidence="3">The sequence shown here is derived from an EMBL/GenBank/DDBJ whole genome shotgun (WGS) entry which is preliminary data.</text>
</comment>
<feature type="chain" id="PRO_5047459792" evidence="1">
    <location>
        <begin position="21"/>
        <end position="198"/>
    </location>
</feature>
<dbReference type="Gene3D" id="2.30.110.10">
    <property type="entry name" value="Electron Transport, Fmn-binding Protein, Chain A"/>
    <property type="match status" value="1"/>
</dbReference>
<evidence type="ECO:0000259" key="2">
    <source>
        <dbReference type="Pfam" id="PF01243"/>
    </source>
</evidence>
<dbReference type="Proteomes" id="UP001594288">
    <property type="component" value="Unassembled WGS sequence"/>
</dbReference>
<evidence type="ECO:0000313" key="4">
    <source>
        <dbReference type="Proteomes" id="UP001594288"/>
    </source>
</evidence>
<evidence type="ECO:0000256" key="1">
    <source>
        <dbReference type="SAM" id="SignalP"/>
    </source>
</evidence>
<feature type="domain" description="Pyridoxamine 5'-phosphate oxidase N-terminal" evidence="2">
    <location>
        <begin position="61"/>
        <end position="155"/>
    </location>
</feature>
<dbReference type="InterPro" id="IPR011576">
    <property type="entry name" value="Pyridox_Oxase_N"/>
</dbReference>
<sequence>MMRGLLVVMCLAVLVSLAFLAIGNPGYTGDEPVKADAVTAATGSPGKGGTDTVNMEDVISFADAHRMGYFATVEDGKPKVRAFAIMKIEGDTIYFSTHNTGATFQQLKKAPHAEFITNDPQTYTTLRISGDVVFVEDMEIKSKTLQADPTMSKMFEGREKTFELFYLVNVVPNWWGMWEFPEEMQGGAEEGKSEAKPE</sequence>
<proteinExistence type="predicted"/>
<dbReference type="Pfam" id="PF01243">
    <property type="entry name" value="PNPOx_N"/>
    <property type="match status" value="1"/>
</dbReference>
<dbReference type="EMBL" id="JBHPEI010000117">
    <property type="protein sequence ID" value="MFC1800322.1"/>
    <property type="molecule type" value="Genomic_DNA"/>
</dbReference>
<evidence type="ECO:0000313" key="3">
    <source>
        <dbReference type="EMBL" id="MFC1800322.1"/>
    </source>
</evidence>
<gene>
    <name evidence="3" type="ORF">ACFL2Z_05410</name>
</gene>
<accession>A0ABV6YQU5</accession>
<feature type="signal peptide" evidence="1">
    <location>
        <begin position="1"/>
        <end position="20"/>
    </location>
</feature>
<name>A0ABV6YQU5_UNCEI</name>
<organism evidence="3 4">
    <name type="scientific">Eiseniibacteriota bacterium</name>
    <dbReference type="NCBI Taxonomy" id="2212470"/>
    <lineage>
        <taxon>Bacteria</taxon>
        <taxon>Candidatus Eiseniibacteriota</taxon>
    </lineage>
</organism>
<reference evidence="3 4" key="1">
    <citation type="submission" date="2024-09" db="EMBL/GenBank/DDBJ databases">
        <authorList>
            <person name="D'Angelo T."/>
        </authorList>
    </citation>
    <scope>NUCLEOTIDE SEQUENCE [LARGE SCALE GENOMIC DNA]</scope>
    <source>
        <strain evidence="3">SAG AM-311-F02</strain>
    </source>
</reference>
<keyword evidence="1" id="KW-0732">Signal</keyword>
<dbReference type="SUPFAM" id="SSF50475">
    <property type="entry name" value="FMN-binding split barrel"/>
    <property type="match status" value="1"/>
</dbReference>
<protein>
    <submittedName>
        <fullName evidence="3">Pyridoxamine 5'-phosphate oxidase family protein</fullName>
    </submittedName>
</protein>